<accession>A0ABS9RKT7</accession>
<dbReference type="RefSeq" id="WP_240574631.1">
    <property type="nucleotide sequence ID" value="NZ_CP136709.1"/>
</dbReference>
<dbReference type="Proteomes" id="UP001156141">
    <property type="component" value="Unassembled WGS sequence"/>
</dbReference>
<name>A0ABS9RKT7_9FLAO</name>
<gene>
    <name evidence="1" type="ORF">MKW35_13080</name>
</gene>
<keyword evidence="2" id="KW-1185">Reference proteome</keyword>
<sequence length="150" mass="17331">MKFPILVLLGLFNVCVYGQNIEGKFCGKRKKNFMGRVSLCLDFDGKGRFISEIITDIGIVEEGDYQISGNRLILTFDLIDNSEFVRESYILFNVKENESLSFEEYYKGLIGVKIGEREIKEFVILENEKEKLKLKNVKTKKKIKLNKNSS</sequence>
<dbReference type="EMBL" id="JAKVQD010000005">
    <property type="protein sequence ID" value="MCH4553555.1"/>
    <property type="molecule type" value="Genomic_DNA"/>
</dbReference>
<evidence type="ECO:0000313" key="1">
    <source>
        <dbReference type="EMBL" id="MCH4553555.1"/>
    </source>
</evidence>
<evidence type="ECO:0008006" key="3">
    <source>
        <dbReference type="Google" id="ProtNLM"/>
    </source>
</evidence>
<comment type="caution">
    <text evidence="1">The sequence shown here is derived from an EMBL/GenBank/DDBJ whole genome shotgun (WGS) entry which is preliminary data.</text>
</comment>
<reference evidence="1" key="1">
    <citation type="submission" date="2022-02" db="EMBL/GenBank/DDBJ databases">
        <title>Aestuariibaculum sp., a marine bacterium isolated from sediment in Guangxi.</title>
        <authorList>
            <person name="Ying J."/>
        </authorList>
    </citation>
    <scope>NUCLEOTIDE SEQUENCE</scope>
    <source>
        <strain evidence="1">L182</strain>
    </source>
</reference>
<evidence type="ECO:0000313" key="2">
    <source>
        <dbReference type="Proteomes" id="UP001156141"/>
    </source>
</evidence>
<proteinExistence type="predicted"/>
<organism evidence="1 2">
    <name type="scientific">Aestuariibaculum lutulentum</name>
    <dbReference type="NCBI Taxonomy" id="2920935"/>
    <lineage>
        <taxon>Bacteria</taxon>
        <taxon>Pseudomonadati</taxon>
        <taxon>Bacteroidota</taxon>
        <taxon>Flavobacteriia</taxon>
        <taxon>Flavobacteriales</taxon>
        <taxon>Flavobacteriaceae</taxon>
    </lineage>
</organism>
<protein>
    <recommendedName>
        <fullName evidence="3">DUF4369 domain-containing protein</fullName>
    </recommendedName>
</protein>